<evidence type="ECO:0000256" key="1">
    <source>
        <dbReference type="ARBA" id="ARBA00004370"/>
    </source>
</evidence>
<dbReference type="CDD" id="cd00022">
    <property type="entry name" value="BIR"/>
    <property type="match status" value="3"/>
</dbReference>
<dbReference type="Gene3D" id="1.10.8.10">
    <property type="entry name" value="DNA helicase RuvA subunit, C-terminal domain"/>
    <property type="match status" value="1"/>
</dbReference>
<protein>
    <submittedName>
        <fullName evidence="17">Uncharacterized protein LOC106167829</fullName>
    </submittedName>
</protein>
<dbReference type="SMART" id="SM00239">
    <property type="entry name" value="C2"/>
    <property type="match status" value="1"/>
</dbReference>
<evidence type="ECO:0000259" key="13">
    <source>
        <dbReference type="PROSITE" id="PS50004"/>
    </source>
</evidence>
<dbReference type="GO" id="GO:0043027">
    <property type="term" value="F:cysteine-type endopeptidase inhibitor activity involved in apoptotic process"/>
    <property type="evidence" value="ECO:0007669"/>
    <property type="project" value="TreeGrafter"/>
</dbReference>
<feature type="region of interest" description="Disordered" evidence="12">
    <location>
        <begin position="245"/>
        <end position="274"/>
    </location>
</feature>
<dbReference type="FunFam" id="1.10.1170.10:FF:000003">
    <property type="entry name" value="E3 ubiquitin-protein ligase XIAP"/>
    <property type="match status" value="1"/>
</dbReference>
<evidence type="ECO:0000256" key="6">
    <source>
        <dbReference type="ARBA" id="ARBA00022723"/>
    </source>
</evidence>
<comment type="subcellular location">
    <subcellularLocation>
        <location evidence="2">Cytoplasm</location>
    </subcellularLocation>
    <subcellularLocation>
        <location evidence="1">Membrane</location>
    </subcellularLocation>
</comment>
<keyword evidence="9" id="KW-0862">Zinc</keyword>
<feature type="region of interest" description="Disordered" evidence="12">
    <location>
        <begin position="615"/>
        <end position="635"/>
    </location>
</feature>
<dbReference type="GO" id="GO:0008270">
    <property type="term" value="F:zinc ion binding"/>
    <property type="evidence" value="ECO:0007669"/>
    <property type="project" value="UniProtKB-KW"/>
</dbReference>
<dbReference type="InterPro" id="IPR001370">
    <property type="entry name" value="BIR_rpt"/>
</dbReference>
<dbReference type="InParanoid" id="A0A1S3IW27"/>
<evidence type="ECO:0000256" key="7">
    <source>
        <dbReference type="ARBA" id="ARBA00022737"/>
    </source>
</evidence>
<keyword evidence="6" id="KW-0479">Metal-binding</keyword>
<dbReference type="Pfam" id="PF13920">
    <property type="entry name" value="zf-C3HC4_3"/>
    <property type="match status" value="1"/>
</dbReference>
<keyword evidence="4" id="KW-0963">Cytoplasm</keyword>
<organism evidence="16 17">
    <name type="scientific">Lingula anatina</name>
    <name type="common">Brachiopod</name>
    <name type="synonym">Lingula unguis</name>
    <dbReference type="NCBI Taxonomy" id="7574"/>
    <lineage>
        <taxon>Eukaryota</taxon>
        <taxon>Metazoa</taxon>
        <taxon>Spiralia</taxon>
        <taxon>Lophotrochozoa</taxon>
        <taxon>Brachiopoda</taxon>
        <taxon>Linguliformea</taxon>
        <taxon>Lingulata</taxon>
        <taxon>Lingulida</taxon>
        <taxon>Linguloidea</taxon>
        <taxon>Lingulidae</taxon>
        <taxon>Lingula</taxon>
    </lineage>
</organism>
<dbReference type="GO" id="GO:0016020">
    <property type="term" value="C:membrane"/>
    <property type="evidence" value="ECO:0007669"/>
    <property type="project" value="UniProtKB-SubCell"/>
</dbReference>
<evidence type="ECO:0000313" key="17">
    <source>
        <dbReference type="RefSeq" id="XP_013402166.1"/>
    </source>
</evidence>
<dbReference type="InterPro" id="IPR050784">
    <property type="entry name" value="IAP"/>
</dbReference>
<feature type="compositionally biased region" description="Polar residues" evidence="12">
    <location>
        <begin position="615"/>
        <end position="631"/>
    </location>
</feature>
<dbReference type="GO" id="GO:0005737">
    <property type="term" value="C:cytoplasm"/>
    <property type="evidence" value="ECO:0007669"/>
    <property type="project" value="UniProtKB-SubCell"/>
</dbReference>
<evidence type="ECO:0000256" key="3">
    <source>
        <dbReference type="ARBA" id="ARBA00006672"/>
    </source>
</evidence>
<feature type="domain" description="UBA" evidence="14">
    <location>
        <begin position="916"/>
        <end position="945"/>
    </location>
</feature>
<dbReference type="PROSITE" id="PS50030">
    <property type="entry name" value="UBA"/>
    <property type="match status" value="1"/>
</dbReference>
<dbReference type="Gene3D" id="2.60.40.150">
    <property type="entry name" value="C2 domain"/>
    <property type="match status" value="1"/>
</dbReference>
<accession>A0A1S3IW27</accession>
<dbReference type="InterPro" id="IPR035892">
    <property type="entry name" value="C2_domain_sf"/>
</dbReference>
<dbReference type="CDD" id="cd08521">
    <property type="entry name" value="C2A_SLP"/>
    <property type="match status" value="1"/>
</dbReference>
<dbReference type="GO" id="GO:0006915">
    <property type="term" value="P:apoptotic process"/>
    <property type="evidence" value="ECO:0007669"/>
    <property type="project" value="UniProtKB-KW"/>
</dbReference>
<dbReference type="Gene3D" id="3.30.40.10">
    <property type="entry name" value="Zinc/RING finger domain, C3HC4 (zinc finger)"/>
    <property type="match status" value="1"/>
</dbReference>
<feature type="region of interest" description="Disordered" evidence="12">
    <location>
        <begin position="286"/>
        <end position="318"/>
    </location>
</feature>
<evidence type="ECO:0000256" key="10">
    <source>
        <dbReference type="ARBA" id="ARBA00023136"/>
    </source>
</evidence>
<feature type="domain" description="C2" evidence="13">
    <location>
        <begin position="23"/>
        <end position="144"/>
    </location>
</feature>
<dbReference type="GO" id="GO:0043066">
    <property type="term" value="P:negative regulation of apoptotic process"/>
    <property type="evidence" value="ECO:0007669"/>
    <property type="project" value="TreeGrafter"/>
</dbReference>
<evidence type="ECO:0000256" key="5">
    <source>
        <dbReference type="ARBA" id="ARBA00022703"/>
    </source>
</evidence>
<dbReference type="InterPro" id="IPR013083">
    <property type="entry name" value="Znf_RING/FYVE/PHD"/>
</dbReference>
<dbReference type="OrthoDB" id="774873at2759"/>
<feature type="region of interest" description="Disordered" evidence="12">
    <location>
        <begin position="351"/>
        <end position="372"/>
    </location>
</feature>
<dbReference type="AlphaFoldDB" id="A0A1S3IW27"/>
<keyword evidence="7" id="KW-0677">Repeat</keyword>
<feature type="non-terminal residue" evidence="17">
    <location>
        <position position="1"/>
    </location>
</feature>
<dbReference type="GO" id="GO:0031398">
    <property type="term" value="P:positive regulation of protein ubiquitination"/>
    <property type="evidence" value="ECO:0007669"/>
    <property type="project" value="TreeGrafter"/>
</dbReference>
<dbReference type="FunFam" id="1.10.1170.10:FF:000002">
    <property type="entry name" value="Baculoviral IAP repeat containing 7"/>
    <property type="match status" value="1"/>
</dbReference>
<keyword evidence="5" id="KW-0053">Apoptosis</keyword>
<evidence type="ECO:0000256" key="8">
    <source>
        <dbReference type="ARBA" id="ARBA00022771"/>
    </source>
</evidence>
<evidence type="ECO:0000256" key="11">
    <source>
        <dbReference type="PROSITE-ProRule" id="PRU00175"/>
    </source>
</evidence>
<evidence type="ECO:0000259" key="15">
    <source>
        <dbReference type="PROSITE" id="PS50089"/>
    </source>
</evidence>
<dbReference type="InterPro" id="IPR000008">
    <property type="entry name" value="C2_dom"/>
</dbReference>
<dbReference type="GO" id="GO:0051726">
    <property type="term" value="P:regulation of cell cycle"/>
    <property type="evidence" value="ECO:0007669"/>
    <property type="project" value="TreeGrafter"/>
</dbReference>
<evidence type="ECO:0000256" key="9">
    <source>
        <dbReference type="ARBA" id="ARBA00022833"/>
    </source>
</evidence>
<dbReference type="FunFam" id="2.60.40.150:FF:000006">
    <property type="entry name" value="Synaptotagmin-like 5, isoform CRA_a"/>
    <property type="match status" value="1"/>
</dbReference>
<dbReference type="Proteomes" id="UP000085678">
    <property type="component" value="Unplaced"/>
</dbReference>
<dbReference type="InterPro" id="IPR015940">
    <property type="entry name" value="UBA"/>
</dbReference>
<dbReference type="Pfam" id="PF00653">
    <property type="entry name" value="BIR"/>
    <property type="match status" value="3"/>
</dbReference>
<feature type="region of interest" description="Disordered" evidence="12">
    <location>
        <begin position="186"/>
        <end position="208"/>
    </location>
</feature>
<proteinExistence type="inferred from homology"/>
<evidence type="ECO:0000256" key="4">
    <source>
        <dbReference type="ARBA" id="ARBA00022490"/>
    </source>
</evidence>
<dbReference type="CDD" id="cd14321">
    <property type="entry name" value="UBA_IAPs"/>
    <property type="match status" value="1"/>
</dbReference>
<dbReference type="SMART" id="SM00184">
    <property type="entry name" value="RING"/>
    <property type="match status" value="1"/>
</dbReference>
<evidence type="ECO:0000256" key="2">
    <source>
        <dbReference type="ARBA" id="ARBA00004496"/>
    </source>
</evidence>
<feature type="domain" description="RING-type" evidence="15">
    <location>
        <begin position="1052"/>
        <end position="1087"/>
    </location>
</feature>
<dbReference type="Pfam" id="PF21290">
    <property type="entry name" value="UBA_BIRC2-3"/>
    <property type="match status" value="1"/>
</dbReference>
<dbReference type="PROSITE" id="PS50004">
    <property type="entry name" value="C2"/>
    <property type="match status" value="1"/>
</dbReference>
<dbReference type="SUPFAM" id="SSF49562">
    <property type="entry name" value="C2 domain (Calcium/lipid-binding domain, CaLB)"/>
    <property type="match status" value="1"/>
</dbReference>
<dbReference type="GO" id="GO:0061630">
    <property type="term" value="F:ubiquitin protein ligase activity"/>
    <property type="evidence" value="ECO:0007669"/>
    <property type="project" value="TreeGrafter"/>
</dbReference>
<dbReference type="FunFam" id="3.30.40.10:FF:000184">
    <property type="entry name" value="Baculoviral IAP repeat containing 2"/>
    <property type="match status" value="1"/>
</dbReference>
<feature type="compositionally biased region" description="Basic and acidic residues" evidence="12">
    <location>
        <begin position="1023"/>
        <end position="1036"/>
    </location>
</feature>
<evidence type="ECO:0000259" key="14">
    <source>
        <dbReference type="PROSITE" id="PS50030"/>
    </source>
</evidence>
<dbReference type="Pfam" id="PF00168">
    <property type="entry name" value="C2"/>
    <property type="match status" value="1"/>
</dbReference>
<dbReference type="FunCoup" id="A0A1S3IW27">
    <property type="interactions" value="2495"/>
</dbReference>
<feature type="region of interest" description="Disordered" evidence="12">
    <location>
        <begin position="984"/>
        <end position="1036"/>
    </location>
</feature>
<dbReference type="Gene3D" id="1.10.1170.10">
    <property type="entry name" value="Inhibitor Of Apoptosis Protein (2mihbC-IAP-1), Chain A"/>
    <property type="match status" value="3"/>
</dbReference>
<dbReference type="STRING" id="7574.A0A1S3IW27"/>
<dbReference type="GO" id="GO:0005634">
    <property type="term" value="C:nucleus"/>
    <property type="evidence" value="ECO:0007669"/>
    <property type="project" value="TreeGrafter"/>
</dbReference>
<name>A0A1S3IW27_LINAN</name>
<dbReference type="CDD" id="cd16713">
    <property type="entry name" value="RING-HC_BIRC2_3_7"/>
    <property type="match status" value="1"/>
</dbReference>
<dbReference type="PROSITE" id="PS50143">
    <property type="entry name" value="BIR_REPEAT_2"/>
    <property type="match status" value="3"/>
</dbReference>
<feature type="compositionally biased region" description="Polar residues" evidence="12">
    <location>
        <begin position="186"/>
        <end position="201"/>
    </location>
</feature>
<comment type="similarity">
    <text evidence="3">Belongs to the IAP family.</text>
</comment>
<dbReference type="PROSITE" id="PS50089">
    <property type="entry name" value="ZF_RING_2"/>
    <property type="match status" value="1"/>
</dbReference>
<dbReference type="InterPro" id="IPR048875">
    <property type="entry name" value="BIRC2-3-like_UBA"/>
</dbReference>
<dbReference type="PANTHER" id="PTHR10044">
    <property type="entry name" value="INHIBITOR OF APOPTOSIS"/>
    <property type="match status" value="1"/>
</dbReference>
<feature type="compositionally biased region" description="Polar residues" evidence="12">
    <location>
        <begin position="351"/>
        <end position="360"/>
    </location>
</feature>
<dbReference type="KEGG" id="lak:106167829"/>
<dbReference type="RefSeq" id="XP_013402166.1">
    <property type="nucleotide sequence ID" value="XM_013546712.1"/>
</dbReference>
<sequence length="1099" mass="123031">RSQGSLSGPCSNAEEDSYSNIPVFGKILLSMEYDYRKGWLIIHIYLCQDLAPADVKKNRSDPYVKTYLLPDKSRGGKRKTKIKKNTLNPTFDESLHYIVTKNELGRFLWLSFWHSVTFGHNMFLAEVLLPLNKQNFADTSPQWFQLSGDHMAAGDRDQAISNVTQPHSIKTTRGQVLNQAHMGIQLQRSNSSKTSLQPNFENQEDDFQSQAAKKIVVQGQFQQNQPSLLPKCGNQRLQRGQFQSQTLPGESAGPNQLCHQEGQSQKSRLPQGPLTDHHLEEQVGVHFQTRRKSSHFFPPLPQQQDSVGAGGQDQGVTDSQTIRTMGNQVLNQADGDIHTHVSDLTLLSKKSTQENTVTTDPETDHHTNTSSVQNEVVAFFNRDKVQQREEKQYKCTKGNEGENDDHNIYRQVSVFLHRDLLRYLTSYAPGRTCIHVYPLHLQEYFLRSAQGPPFRVGEEYCYEAVRLSSFKDLPNSVPVPATRLAQSGFHYTGNSDEVVCFSCGGRLKEWTYGDNPFVRHRNFFPDCPLMNGTEVENVPLFPRDPDSNFNIGANVDPFPNLANTRSTPRDQSGNWSSLLSSQQALSRPLGITSPEVATLQFTPLESPLFPANINGNTSVPSNASHRTSNVPSRMRNESDRLTTFVNWPSGAGVLPRDLARAGFFYVGMGDRVQCAFCEGVLRNWEPGDQPMQEHRRYLSTCPFILGLEVGNIPVEEPSTALPLAVSESQRQAVGGSTTGSENATNGATLGILTARPRHEKYAIENTRVQTFANWPPSRIPCPEELARAGFFYAGFGDNVKCFFCDGGLRNWEPQDDPWTEHARWFPRCGFVRQCKGDEFIRMIKEQNSPNNQVSIYLVTSLRFTNGLGLTLYIGYTLHIDLILFYSIYPSQAQTQTQRPQGAPGSYHVEAREIKARLDTPTVQAVLDMGFSRDTVRQAIEQRLRNTGDDFPSAATLFDAVLNIEDENNRQGAAAISVIPQEEPGQQPLNATLSEAPPHKAAQKTSQTQNTDKLSKKDKKKKKQDAPVVKDSDDKETKSLIEENKRLKEERTCKICMDEEVSVVFLPCGHLVACVQCAPALRNCAICRAAIKGTVRSILS</sequence>
<gene>
    <name evidence="17" type="primary">LOC106167829</name>
</gene>
<dbReference type="InterPro" id="IPR001841">
    <property type="entry name" value="Znf_RING"/>
</dbReference>
<keyword evidence="8 11" id="KW-0863">Zinc-finger</keyword>
<dbReference type="PANTHER" id="PTHR10044:SF139">
    <property type="entry name" value="DEATH-ASSOCIATED INHIBITOR OF APOPTOSIS 2"/>
    <property type="match status" value="1"/>
</dbReference>
<reference evidence="17" key="1">
    <citation type="submission" date="2025-08" db="UniProtKB">
        <authorList>
            <consortium name="RefSeq"/>
        </authorList>
    </citation>
    <scope>IDENTIFICATION</scope>
    <source>
        <tissue evidence="17">Gonads</tissue>
    </source>
</reference>
<dbReference type="SMART" id="SM00238">
    <property type="entry name" value="BIR"/>
    <property type="match status" value="3"/>
</dbReference>
<keyword evidence="16" id="KW-1185">Reference proteome</keyword>
<evidence type="ECO:0000313" key="16">
    <source>
        <dbReference type="Proteomes" id="UP000085678"/>
    </source>
</evidence>
<dbReference type="SUPFAM" id="SSF57924">
    <property type="entry name" value="Inhibitor of apoptosis (IAP) repeat"/>
    <property type="match status" value="3"/>
</dbReference>
<evidence type="ECO:0000256" key="12">
    <source>
        <dbReference type="SAM" id="MobiDB-lite"/>
    </source>
</evidence>
<dbReference type="GeneID" id="106167829"/>
<feature type="compositionally biased region" description="Polar residues" evidence="12">
    <location>
        <begin position="245"/>
        <end position="268"/>
    </location>
</feature>
<keyword evidence="10" id="KW-0472">Membrane</keyword>
<dbReference type="PROSITE" id="PS01282">
    <property type="entry name" value="BIR_REPEAT_1"/>
    <property type="match status" value="2"/>
</dbReference>